<reference evidence="1" key="1">
    <citation type="submission" date="2020-10" db="EMBL/GenBank/DDBJ databases">
        <authorList>
            <person name="Gilroy R."/>
        </authorList>
    </citation>
    <scope>NUCLEOTIDE SEQUENCE</scope>
    <source>
        <strain evidence="1">CHK184-20233</strain>
    </source>
</reference>
<proteinExistence type="predicted"/>
<evidence type="ECO:0000313" key="1">
    <source>
        <dbReference type="EMBL" id="HIR58625.1"/>
    </source>
</evidence>
<sequence>MKNKENNNNDMLIKQNLFLINRNLIMNKQTFNDWDGYQQFFKESLNAGVLRRKDVLRFAWNLYYSPVICKTQIEDEELKKEKSGIINFLKKLYNYDYTQKHNINSENIGALYEQELAKATTPEVKKNSTSYTKRSSSR</sequence>
<reference evidence="1" key="2">
    <citation type="journal article" date="2021" name="PeerJ">
        <title>Extensive microbial diversity within the chicken gut microbiome revealed by metagenomics and culture.</title>
        <authorList>
            <person name="Gilroy R."/>
            <person name="Ravi A."/>
            <person name="Getino M."/>
            <person name="Pursley I."/>
            <person name="Horton D.L."/>
            <person name="Alikhan N.F."/>
            <person name="Baker D."/>
            <person name="Gharbi K."/>
            <person name="Hall N."/>
            <person name="Watson M."/>
            <person name="Adriaenssens E.M."/>
            <person name="Foster-Nyarko E."/>
            <person name="Jarju S."/>
            <person name="Secka A."/>
            <person name="Antonio M."/>
            <person name="Oren A."/>
            <person name="Chaudhuri R.R."/>
            <person name="La Ragione R."/>
            <person name="Hildebrand F."/>
            <person name="Pallen M.J."/>
        </authorList>
    </citation>
    <scope>NUCLEOTIDE SEQUENCE</scope>
    <source>
        <strain evidence="1">CHK184-20233</strain>
    </source>
</reference>
<protein>
    <submittedName>
        <fullName evidence="1">Uncharacterized protein</fullName>
    </submittedName>
</protein>
<dbReference type="Proteomes" id="UP000824232">
    <property type="component" value="Unassembled WGS sequence"/>
</dbReference>
<dbReference type="AlphaFoldDB" id="A0A9D1DTD1"/>
<dbReference type="EMBL" id="DVHC01000013">
    <property type="protein sequence ID" value="HIR58625.1"/>
    <property type="molecule type" value="Genomic_DNA"/>
</dbReference>
<comment type="caution">
    <text evidence="1">The sequence shown here is derived from an EMBL/GenBank/DDBJ whole genome shotgun (WGS) entry which is preliminary data.</text>
</comment>
<organism evidence="1 2">
    <name type="scientific">Candidatus Onthousia excrementipullorum</name>
    <dbReference type="NCBI Taxonomy" id="2840884"/>
    <lineage>
        <taxon>Bacteria</taxon>
        <taxon>Bacillati</taxon>
        <taxon>Bacillota</taxon>
        <taxon>Bacilli</taxon>
        <taxon>Candidatus Onthousia</taxon>
    </lineage>
</organism>
<evidence type="ECO:0000313" key="2">
    <source>
        <dbReference type="Proteomes" id="UP000824232"/>
    </source>
</evidence>
<gene>
    <name evidence="1" type="ORF">IAB38_01100</name>
</gene>
<accession>A0A9D1DTD1</accession>
<name>A0A9D1DTD1_9FIRM</name>